<dbReference type="Proteomes" id="UP000464318">
    <property type="component" value="Chromosome"/>
</dbReference>
<evidence type="ECO:0000313" key="3">
    <source>
        <dbReference type="Proteomes" id="UP000464318"/>
    </source>
</evidence>
<protein>
    <submittedName>
        <fullName evidence="2">Cell division protein FtsQ</fullName>
    </submittedName>
</protein>
<reference evidence="2 3" key="1">
    <citation type="submission" date="2018-04" db="EMBL/GenBank/DDBJ databases">
        <title>Characteristic and Complete Genome Sequencing of A Novel Member of Infective Endocarditis Causative Bacteria: Bergeyella cardium QL-PH.</title>
        <authorList>
            <person name="Pan H."/>
            <person name="Sun E."/>
            <person name="Zhang Y."/>
        </authorList>
    </citation>
    <scope>NUCLEOTIDE SEQUENCE [LARGE SCALE GENOMIC DNA]</scope>
    <source>
        <strain evidence="2 3">HPQL</strain>
    </source>
</reference>
<feature type="region of interest" description="Disordered" evidence="1">
    <location>
        <begin position="228"/>
        <end position="274"/>
    </location>
</feature>
<organism evidence="2 3">
    <name type="scientific">Bergeyella cardium</name>
    <dbReference type="NCBI Taxonomy" id="1585976"/>
    <lineage>
        <taxon>Bacteria</taxon>
        <taxon>Pseudomonadati</taxon>
        <taxon>Bacteroidota</taxon>
        <taxon>Flavobacteriia</taxon>
        <taxon>Flavobacteriales</taxon>
        <taxon>Weeksellaceae</taxon>
        <taxon>Bergeyella</taxon>
    </lineage>
</organism>
<accession>A0A6P1QY99</accession>
<evidence type="ECO:0000313" key="2">
    <source>
        <dbReference type="EMBL" id="QHN66097.1"/>
    </source>
</evidence>
<dbReference type="EMBL" id="CP029149">
    <property type="protein sequence ID" value="QHN66097.1"/>
    <property type="molecule type" value="Genomic_DNA"/>
</dbReference>
<name>A0A6P1QY99_9FLAO</name>
<dbReference type="AlphaFoldDB" id="A0A6P1QY99"/>
<dbReference type="OrthoDB" id="1466667at2"/>
<gene>
    <name evidence="2" type="ORF">DBX24_03205</name>
</gene>
<keyword evidence="3" id="KW-1185">Reference proteome</keyword>
<sequence length="274" mass="31732">MKRFNNQKITDDKVSIHLNNTSTPVHFIDEADIKTLVNKENPSSRVGDVNIPVLEKKIKALPAVDSANVYLNLNGELNLDIKQRIPVFRLSKGEREVFYVDEKGVEFPISKNYSHKCMLVSGDVKPEEYPQLMYLVKKIENDDFCKKYFIGISKRRNNYFLLTSDGHYRVEIGDLDNIDFKIQGFKTFVEKILVYQDPEKYRKISVKYSNQIVTTLNPHFKENDSILAAGRKEMKHASEPEMKSNPSQSERKPKVINREEDKKKENQSGKNKKG</sequence>
<proteinExistence type="predicted"/>
<dbReference type="KEGG" id="bcad:DBX24_03205"/>
<dbReference type="GO" id="GO:0051301">
    <property type="term" value="P:cell division"/>
    <property type="evidence" value="ECO:0007669"/>
    <property type="project" value="UniProtKB-KW"/>
</dbReference>
<keyword evidence="2" id="KW-0132">Cell division</keyword>
<feature type="compositionally biased region" description="Basic and acidic residues" evidence="1">
    <location>
        <begin position="249"/>
        <end position="267"/>
    </location>
</feature>
<keyword evidence="2" id="KW-0131">Cell cycle</keyword>
<feature type="compositionally biased region" description="Basic and acidic residues" evidence="1">
    <location>
        <begin position="228"/>
        <end position="242"/>
    </location>
</feature>
<evidence type="ECO:0000256" key="1">
    <source>
        <dbReference type="SAM" id="MobiDB-lite"/>
    </source>
</evidence>